<organism evidence="1 2">
    <name type="scientific">Candidatus Nomurabacteria bacterium RIFCSPLOWO2_01_FULL_40_15</name>
    <dbReference type="NCBI Taxonomy" id="1801772"/>
    <lineage>
        <taxon>Bacteria</taxon>
        <taxon>Candidatus Nomuraibacteriota</taxon>
    </lineage>
</organism>
<dbReference type="AlphaFoldDB" id="A0A1F6X8Q4"/>
<accession>A0A1F6X8Q4</accession>
<sequence>MLKKQSKKITKAKEVKDTLRFLQQISKEDLAMAIMVLKPEKRKVVVRDLVDAVMFVGTDKKLIEDIFKSSEKILTILKKVVIAQGNDLGRRN</sequence>
<evidence type="ECO:0000313" key="2">
    <source>
        <dbReference type="Proteomes" id="UP000176814"/>
    </source>
</evidence>
<evidence type="ECO:0000313" key="1">
    <source>
        <dbReference type="EMBL" id="OGI90388.1"/>
    </source>
</evidence>
<name>A0A1F6X8Q4_9BACT</name>
<dbReference type="EMBL" id="MFUW01000013">
    <property type="protein sequence ID" value="OGI90388.1"/>
    <property type="molecule type" value="Genomic_DNA"/>
</dbReference>
<gene>
    <name evidence="1" type="ORF">A2911_00135</name>
</gene>
<protein>
    <submittedName>
        <fullName evidence="1">Uncharacterized protein</fullName>
    </submittedName>
</protein>
<reference evidence="1 2" key="1">
    <citation type="journal article" date="2016" name="Nat. Commun.">
        <title>Thousands of microbial genomes shed light on interconnected biogeochemical processes in an aquifer system.</title>
        <authorList>
            <person name="Anantharaman K."/>
            <person name="Brown C.T."/>
            <person name="Hug L.A."/>
            <person name="Sharon I."/>
            <person name="Castelle C.J."/>
            <person name="Probst A.J."/>
            <person name="Thomas B.C."/>
            <person name="Singh A."/>
            <person name="Wilkins M.J."/>
            <person name="Karaoz U."/>
            <person name="Brodie E.L."/>
            <person name="Williams K.H."/>
            <person name="Hubbard S.S."/>
            <person name="Banfield J.F."/>
        </authorList>
    </citation>
    <scope>NUCLEOTIDE SEQUENCE [LARGE SCALE GENOMIC DNA]</scope>
</reference>
<proteinExistence type="predicted"/>
<comment type="caution">
    <text evidence="1">The sequence shown here is derived from an EMBL/GenBank/DDBJ whole genome shotgun (WGS) entry which is preliminary data.</text>
</comment>
<dbReference type="Proteomes" id="UP000176814">
    <property type="component" value="Unassembled WGS sequence"/>
</dbReference>